<organism evidence="3">
    <name type="scientific">Tanacetum cinerariifolium</name>
    <name type="common">Dalmatian daisy</name>
    <name type="synonym">Chrysanthemum cinerariifolium</name>
    <dbReference type="NCBI Taxonomy" id="118510"/>
    <lineage>
        <taxon>Eukaryota</taxon>
        <taxon>Viridiplantae</taxon>
        <taxon>Streptophyta</taxon>
        <taxon>Embryophyta</taxon>
        <taxon>Tracheophyta</taxon>
        <taxon>Spermatophyta</taxon>
        <taxon>Magnoliopsida</taxon>
        <taxon>eudicotyledons</taxon>
        <taxon>Gunneridae</taxon>
        <taxon>Pentapetalae</taxon>
        <taxon>asterids</taxon>
        <taxon>campanulids</taxon>
        <taxon>Asterales</taxon>
        <taxon>Asteraceae</taxon>
        <taxon>Asteroideae</taxon>
        <taxon>Anthemideae</taxon>
        <taxon>Anthemidinae</taxon>
        <taxon>Tanacetum</taxon>
    </lineage>
</organism>
<dbReference type="InterPro" id="IPR000415">
    <property type="entry name" value="Nitroreductase-like"/>
</dbReference>
<dbReference type="EMBL" id="BKCJ011091408">
    <property type="protein sequence ID" value="GFC83804.1"/>
    <property type="molecule type" value="Genomic_DNA"/>
</dbReference>
<dbReference type="InterPro" id="IPR029068">
    <property type="entry name" value="Glyas_Bleomycin-R_OHBP_Dase"/>
</dbReference>
<gene>
    <name evidence="3" type="ORF">Tci_855774</name>
</gene>
<dbReference type="InterPro" id="IPR029479">
    <property type="entry name" value="Nitroreductase"/>
</dbReference>
<evidence type="ECO:0000259" key="1">
    <source>
        <dbReference type="Pfam" id="PF00881"/>
    </source>
</evidence>
<evidence type="ECO:0000259" key="2">
    <source>
        <dbReference type="Pfam" id="PF00903"/>
    </source>
</evidence>
<dbReference type="SUPFAM" id="SSF55469">
    <property type="entry name" value="FMN-dependent nitroreductase-like"/>
    <property type="match status" value="1"/>
</dbReference>
<feature type="non-terminal residue" evidence="3">
    <location>
        <position position="204"/>
    </location>
</feature>
<protein>
    <submittedName>
        <fullName evidence="3">Uncharacterized protein</fullName>
    </submittedName>
</protein>
<dbReference type="SUPFAM" id="SSF54593">
    <property type="entry name" value="Glyoxalase/Bleomycin resistance protein/Dihydroxybiphenyl dioxygenase"/>
    <property type="match status" value="1"/>
</dbReference>
<name>A0A699RLY9_TANCI</name>
<feature type="non-terminal residue" evidence="3">
    <location>
        <position position="1"/>
    </location>
</feature>
<dbReference type="AlphaFoldDB" id="A0A699RLY9"/>
<proteinExistence type="predicted"/>
<accession>A0A699RLY9</accession>
<dbReference type="GO" id="GO:0016491">
    <property type="term" value="F:oxidoreductase activity"/>
    <property type="evidence" value="ECO:0007669"/>
    <property type="project" value="InterPro"/>
</dbReference>
<feature type="domain" description="Glyoxalase/fosfomycin resistance/dioxygenase" evidence="2">
    <location>
        <begin position="133"/>
        <end position="200"/>
    </location>
</feature>
<evidence type="ECO:0000313" key="3">
    <source>
        <dbReference type="EMBL" id="GFC83804.1"/>
    </source>
</evidence>
<feature type="domain" description="Nitroreductase" evidence="1">
    <location>
        <begin position="26"/>
        <end position="93"/>
    </location>
</feature>
<dbReference type="Gene3D" id="3.40.109.10">
    <property type="entry name" value="NADH Oxidase"/>
    <property type="match status" value="1"/>
</dbReference>
<comment type="caution">
    <text evidence="3">The sequence shown here is derived from an EMBL/GenBank/DDBJ whole genome shotgun (WGS) entry which is preliminary data.</text>
</comment>
<dbReference type="Gene3D" id="3.10.180.10">
    <property type="entry name" value="2,3-Dihydroxybiphenyl 1,2-Dioxygenase, domain 1"/>
    <property type="match status" value="1"/>
</dbReference>
<reference evidence="3" key="1">
    <citation type="journal article" date="2019" name="Sci. Rep.">
        <title>Draft genome of Tanacetum cinerariifolium, the natural source of mosquito coil.</title>
        <authorList>
            <person name="Yamashiro T."/>
            <person name="Shiraishi A."/>
            <person name="Satake H."/>
            <person name="Nakayama K."/>
        </authorList>
    </citation>
    <scope>NUCLEOTIDE SEQUENCE</scope>
</reference>
<sequence length="204" mass="21729">VFDYLSEQRQQDPSVTAGQRTFALNFFGKLTAEEQFHHAAKQAHIALGLAVAAAALAQVDATPMEGFDPAALDELLGLRAKGLRSSMLLALGYRDEAADWNLKLKKLGPVPLDAALKQANHMHAGTGPVTIRMVRAGTGASIELFQYQDSQGSQQQPGGDDVGATHISFYTSDIKASVAYLKARGVKFLGEPFLMPAGDTAGET</sequence>
<dbReference type="Pfam" id="PF00881">
    <property type="entry name" value="Nitroreductase"/>
    <property type="match status" value="1"/>
</dbReference>
<dbReference type="Pfam" id="PF00903">
    <property type="entry name" value="Glyoxalase"/>
    <property type="match status" value="1"/>
</dbReference>
<dbReference type="InterPro" id="IPR004360">
    <property type="entry name" value="Glyas_Fos-R_dOase_dom"/>
</dbReference>